<dbReference type="Proteomes" id="UP001281410">
    <property type="component" value="Unassembled WGS sequence"/>
</dbReference>
<comment type="caution">
    <text evidence="4">The sequence shown here is derived from an EMBL/GenBank/DDBJ whole genome shotgun (WGS) entry which is preliminary data.</text>
</comment>
<dbReference type="PANTHER" id="PTHR31286">
    <property type="entry name" value="GLYCINE-RICH CELL WALL STRUCTURAL PROTEIN 1.8-LIKE"/>
    <property type="match status" value="1"/>
</dbReference>
<feature type="compositionally biased region" description="Basic and acidic residues" evidence="2">
    <location>
        <begin position="264"/>
        <end position="275"/>
    </location>
</feature>
<dbReference type="InterPro" id="IPR001878">
    <property type="entry name" value="Znf_CCHC"/>
</dbReference>
<dbReference type="GO" id="GO:0003676">
    <property type="term" value="F:nucleic acid binding"/>
    <property type="evidence" value="ECO:0007669"/>
    <property type="project" value="InterPro"/>
</dbReference>
<keyword evidence="1" id="KW-0479">Metal-binding</keyword>
<reference evidence="4" key="1">
    <citation type="journal article" date="2023" name="Plant J.">
        <title>Genome sequences and population genomics provide insights into the demographic history, inbreeding, and mutation load of two 'living fossil' tree species of Dipteronia.</title>
        <authorList>
            <person name="Feng Y."/>
            <person name="Comes H.P."/>
            <person name="Chen J."/>
            <person name="Zhu S."/>
            <person name="Lu R."/>
            <person name="Zhang X."/>
            <person name="Li P."/>
            <person name="Qiu J."/>
            <person name="Olsen K.M."/>
            <person name="Qiu Y."/>
        </authorList>
    </citation>
    <scope>NUCLEOTIDE SEQUENCE</scope>
    <source>
        <strain evidence="4">NBL</strain>
    </source>
</reference>
<evidence type="ECO:0000256" key="2">
    <source>
        <dbReference type="SAM" id="MobiDB-lite"/>
    </source>
</evidence>
<feature type="compositionally biased region" description="Polar residues" evidence="2">
    <location>
        <begin position="278"/>
        <end position="294"/>
    </location>
</feature>
<name>A0AAE0EGN2_9ROSI</name>
<accession>A0AAE0EGN2</accession>
<dbReference type="InterPro" id="IPR025558">
    <property type="entry name" value="DUF4283"/>
</dbReference>
<feature type="domain" description="CCHC-type" evidence="3">
    <location>
        <begin position="209"/>
        <end position="224"/>
    </location>
</feature>
<dbReference type="Pfam" id="PF14392">
    <property type="entry name" value="zf-CCHC_4"/>
    <property type="match status" value="1"/>
</dbReference>
<keyword evidence="1" id="KW-0862">Zinc</keyword>
<keyword evidence="5" id="KW-1185">Reference proteome</keyword>
<evidence type="ECO:0000313" key="5">
    <source>
        <dbReference type="Proteomes" id="UP001281410"/>
    </source>
</evidence>
<dbReference type="GO" id="GO:0008270">
    <property type="term" value="F:zinc ion binding"/>
    <property type="evidence" value="ECO:0007669"/>
    <property type="project" value="UniProtKB-KW"/>
</dbReference>
<evidence type="ECO:0000256" key="1">
    <source>
        <dbReference type="PROSITE-ProRule" id="PRU00047"/>
    </source>
</evidence>
<keyword evidence="1" id="KW-0863">Zinc-finger</keyword>
<dbReference type="AlphaFoldDB" id="A0AAE0EGN2"/>
<feature type="region of interest" description="Disordered" evidence="2">
    <location>
        <begin position="253"/>
        <end position="296"/>
    </location>
</feature>
<dbReference type="Pfam" id="PF14111">
    <property type="entry name" value="DUF4283"/>
    <property type="match status" value="1"/>
</dbReference>
<proteinExistence type="predicted"/>
<dbReference type="InterPro" id="IPR025836">
    <property type="entry name" value="Zn_knuckle_CX2CX4HX4C"/>
</dbReference>
<dbReference type="PANTHER" id="PTHR31286:SF167">
    <property type="entry name" value="OS09G0268800 PROTEIN"/>
    <property type="match status" value="1"/>
</dbReference>
<protein>
    <recommendedName>
        <fullName evidence="3">CCHC-type domain-containing protein</fullName>
    </recommendedName>
</protein>
<gene>
    <name evidence="4" type="ORF">Dsin_005607</name>
</gene>
<dbReference type="PROSITE" id="PS50158">
    <property type="entry name" value="ZF_CCHC"/>
    <property type="match status" value="1"/>
</dbReference>
<dbReference type="EMBL" id="JANJYJ010000002">
    <property type="protein sequence ID" value="KAK3225745.1"/>
    <property type="molecule type" value="Genomic_DNA"/>
</dbReference>
<sequence length="459" mass="51852">MSAVELMELYENLSLADKDGAVLEISEEAQMEGKEDVYRCFVGKVLARKKVSREAFKALIDQLWSPFGSVEIELIGDNTFMFYFVNPEERDRFWQRGSWHFGKSLIVLEKPEGSGDVSRLGFQGVEFWIQIHDIPIICMNRRIARWLAEQIGRVIEIPADSRECWGKFMRVKVQLDITKPLKQWLRLKLDKSENIVVVALKYERLPDFCYACGRIGHITKDCTDEEAKKMALDGLTTKYGLWLKAHVPEKMRSRFQGPFSGSSLDRDRPGEKEPEVSGNRSLSSRPGSLVSQNVESEKAVTVARKETAEAYSETLIPVKGLGPSQPEKMVLDGPRAGPESASMEVGGQNVDPCFRGIKDQEGENEKETVLVGVEVRPKKLNQSPALKRLLKKHSLEMVFLSEMKIRGNKRDRFRNFLGYAGCFGVDSIGSSIGLLLLWKDSVDISILSFSKGHIDARVR</sequence>
<evidence type="ECO:0000259" key="3">
    <source>
        <dbReference type="PROSITE" id="PS50158"/>
    </source>
</evidence>
<evidence type="ECO:0000313" key="4">
    <source>
        <dbReference type="EMBL" id="KAK3225745.1"/>
    </source>
</evidence>
<dbReference type="InterPro" id="IPR040256">
    <property type="entry name" value="At4g02000-like"/>
</dbReference>
<organism evidence="4 5">
    <name type="scientific">Dipteronia sinensis</name>
    <dbReference type="NCBI Taxonomy" id="43782"/>
    <lineage>
        <taxon>Eukaryota</taxon>
        <taxon>Viridiplantae</taxon>
        <taxon>Streptophyta</taxon>
        <taxon>Embryophyta</taxon>
        <taxon>Tracheophyta</taxon>
        <taxon>Spermatophyta</taxon>
        <taxon>Magnoliopsida</taxon>
        <taxon>eudicotyledons</taxon>
        <taxon>Gunneridae</taxon>
        <taxon>Pentapetalae</taxon>
        <taxon>rosids</taxon>
        <taxon>malvids</taxon>
        <taxon>Sapindales</taxon>
        <taxon>Sapindaceae</taxon>
        <taxon>Hippocastanoideae</taxon>
        <taxon>Acereae</taxon>
        <taxon>Dipteronia</taxon>
    </lineage>
</organism>